<evidence type="ECO:0000313" key="2">
    <source>
        <dbReference type="Proteomes" id="UP000828390"/>
    </source>
</evidence>
<comment type="caution">
    <text evidence="1">The sequence shown here is derived from an EMBL/GenBank/DDBJ whole genome shotgun (WGS) entry which is preliminary data.</text>
</comment>
<sequence>MYLENAVVNTSLGKHEAGGLFDCLDSQREAESLLNLVVQRPLGVARTREGDRRVS</sequence>
<reference evidence="1" key="2">
    <citation type="submission" date="2020-11" db="EMBL/GenBank/DDBJ databases">
        <authorList>
            <person name="McCartney M.A."/>
            <person name="Auch B."/>
            <person name="Kono T."/>
            <person name="Mallez S."/>
            <person name="Becker A."/>
            <person name="Gohl D.M."/>
            <person name="Silverstein K.A.T."/>
            <person name="Koren S."/>
            <person name="Bechman K.B."/>
            <person name="Herman A."/>
            <person name="Abrahante J.E."/>
            <person name="Garbe J."/>
        </authorList>
    </citation>
    <scope>NUCLEOTIDE SEQUENCE</scope>
    <source>
        <strain evidence="1">Duluth1</strain>
        <tissue evidence="1">Whole animal</tissue>
    </source>
</reference>
<dbReference type="AlphaFoldDB" id="A0A9D4HBC2"/>
<evidence type="ECO:0000313" key="1">
    <source>
        <dbReference type="EMBL" id="KAH3831045.1"/>
    </source>
</evidence>
<name>A0A9D4HBC2_DREPO</name>
<accession>A0A9D4HBC2</accession>
<protein>
    <submittedName>
        <fullName evidence="1">Uncharacterized protein</fullName>
    </submittedName>
</protein>
<keyword evidence="2" id="KW-1185">Reference proteome</keyword>
<dbReference type="Proteomes" id="UP000828390">
    <property type="component" value="Unassembled WGS sequence"/>
</dbReference>
<reference evidence="1" key="1">
    <citation type="journal article" date="2019" name="bioRxiv">
        <title>The Genome of the Zebra Mussel, Dreissena polymorpha: A Resource for Invasive Species Research.</title>
        <authorList>
            <person name="McCartney M.A."/>
            <person name="Auch B."/>
            <person name="Kono T."/>
            <person name="Mallez S."/>
            <person name="Zhang Y."/>
            <person name="Obille A."/>
            <person name="Becker A."/>
            <person name="Abrahante J.E."/>
            <person name="Garbe J."/>
            <person name="Badalamenti J.P."/>
            <person name="Herman A."/>
            <person name="Mangelson H."/>
            <person name="Liachko I."/>
            <person name="Sullivan S."/>
            <person name="Sone E.D."/>
            <person name="Koren S."/>
            <person name="Silverstein K.A.T."/>
            <person name="Beckman K.B."/>
            <person name="Gohl D.M."/>
        </authorList>
    </citation>
    <scope>NUCLEOTIDE SEQUENCE</scope>
    <source>
        <strain evidence="1">Duluth1</strain>
        <tissue evidence="1">Whole animal</tissue>
    </source>
</reference>
<gene>
    <name evidence="1" type="ORF">DPMN_104305</name>
</gene>
<proteinExistence type="predicted"/>
<organism evidence="1 2">
    <name type="scientific">Dreissena polymorpha</name>
    <name type="common">Zebra mussel</name>
    <name type="synonym">Mytilus polymorpha</name>
    <dbReference type="NCBI Taxonomy" id="45954"/>
    <lineage>
        <taxon>Eukaryota</taxon>
        <taxon>Metazoa</taxon>
        <taxon>Spiralia</taxon>
        <taxon>Lophotrochozoa</taxon>
        <taxon>Mollusca</taxon>
        <taxon>Bivalvia</taxon>
        <taxon>Autobranchia</taxon>
        <taxon>Heteroconchia</taxon>
        <taxon>Euheterodonta</taxon>
        <taxon>Imparidentia</taxon>
        <taxon>Neoheterodontei</taxon>
        <taxon>Myida</taxon>
        <taxon>Dreissenoidea</taxon>
        <taxon>Dreissenidae</taxon>
        <taxon>Dreissena</taxon>
    </lineage>
</organism>
<dbReference type="EMBL" id="JAIWYP010000004">
    <property type="protein sequence ID" value="KAH3831045.1"/>
    <property type="molecule type" value="Genomic_DNA"/>
</dbReference>